<dbReference type="CDD" id="cd04301">
    <property type="entry name" value="NAT_SF"/>
    <property type="match status" value="1"/>
</dbReference>
<feature type="domain" description="N-acetyltransferase" evidence="1">
    <location>
        <begin position="1"/>
        <end position="134"/>
    </location>
</feature>
<dbReference type="Gene3D" id="3.40.630.30">
    <property type="match status" value="1"/>
</dbReference>
<dbReference type="EC" id="2.3.-.-" evidence="2"/>
<keyword evidence="3" id="KW-1185">Reference proteome</keyword>
<reference evidence="3" key="1">
    <citation type="journal article" date="2019" name="Int. J. Syst. Evol. Microbiol.">
        <title>The Global Catalogue of Microorganisms (GCM) 10K type strain sequencing project: providing services to taxonomists for standard genome sequencing and annotation.</title>
        <authorList>
            <consortium name="The Broad Institute Genomics Platform"/>
            <consortium name="The Broad Institute Genome Sequencing Center for Infectious Disease"/>
            <person name="Wu L."/>
            <person name="Ma J."/>
        </authorList>
    </citation>
    <scope>NUCLEOTIDE SEQUENCE [LARGE SCALE GENOMIC DNA]</scope>
    <source>
        <strain evidence="3">KACC 11904</strain>
    </source>
</reference>
<dbReference type="PROSITE" id="PS51186">
    <property type="entry name" value="GNAT"/>
    <property type="match status" value="1"/>
</dbReference>
<protein>
    <submittedName>
        <fullName evidence="2">GNAT family N-acetyltransferase</fullName>
        <ecNumber evidence="2">2.3.-.-</ecNumber>
    </submittedName>
</protein>
<dbReference type="GO" id="GO:0016746">
    <property type="term" value="F:acyltransferase activity"/>
    <property type="evidence" value="ECO:0007669"/>
    <property type="project" value="UniProtKB-KW"/>
</dbReference>
<dbReference type="SUPFAM" id="SSF55729">
    <property type="entry name" value="Acyl-CoA N-acyltransferases (Nat)"/>
    <property type="match status" value="1"/>
</dbReference>
<keyword evidence="2" id="KW-0808">Transferase</keyword>
<evidence type="ECO:0000313" key="3">
    <source>
        <dbReference type="Proteomes" id="UP001596044"/>
    </source>
</evidence>
<evidence type="ECO:0000313" key="2">
    <source>
        <dbReference type="EMBL" id="MFC5452884.1"/>
    </source>
</evidence>
<gene>
    <name evidence="2" type="ORF">ACFPOG_32250</name>
</gene>
<dbReference type="Proteomes" id="UP001596044">
    <property type="component" value="Unassembled WGS sequence"/>
</dbReference>
<dbReference type="InterPro" id="IPR000182">
    <property type="entry name" value="GNAT_dom"/>
</dbReference>
<organism evidence="2 3">
    <name type="scientific">Paenibacillus aestuarii</name>
    <dbReference type="NCBI Taxonomy" id="516965"/>
    <lineage>
        <taxon>Bacteria</taxon>
        <taxon>Bacillati</taxon>
        <taxon>Bacillota</taxon>
        <taxon>Bacilli</taxon>
        <taxon>Bacillales</taxon>
        <taxon>Paenibacillaceae</taxon>
        <taxon>Paenibacillus</taxon>
    </lineage>
</organism>
<dbReference type="EMBL" id="JBHSMJ010000065">
    <property type="protein sequence ID" value="MFC5452884.1"/>
    <property type="molecule type" value="Genomic_DNA"/>
</dbReference>
<comment type="caution">
    <text evidence="2">The sequence shown here is derived from an EMBL/GenBank/DDBJ whole genome shotgun (WGS) entry which is preliminary data.</text>
</comment>
<evidence type="ECO:0000259" key="1">
    <source>
        <dbReference type="PROSITE" id="PS51186"/>
    </source>
</evidence>
<dbReference type="RefSeq" id="WP_270879147.1">
    <property type="nucleotide sequence ID" value="NZ_JAQFVF010000023.1"/>
</dbReference>
<dbReference type="InterPro" id="IPR016181">
    <property type="entry name" value="Acyl_CoA_acyltransferase"/>
</dbReference>
<keyword evidence="2" id="KW-0012">Acyltransferase</keyword>
<name>A0ABW0KHV8_9BACL</name>
<proteinExistence type="predicted"/>
<sequence>MIQVQKATKQDLGWINEQYQQIGFVPSDLETDTVFLAILDDEYVGLGRIVKYDEHHYELGGIYTVEKHRGMNVASYVVSRLVEYVRSAGIEHVYCIPFEKLTLFYEKFGFHDVEELGAVPKQIADKYYWCLKQYEERVVLKKLAL</sequence>
<dbReference type="Pfam" id="PF00583">
    <property type="entry name" value="Acetyltransf_1"/>
    <property type="match status" value="1"/>
</dbReference>
<accession>A0ABW0KHV8</accession>